<evidence type="ECO:0000313" key="2">
    <source>
        <dbReference type="WBParaSite" id="nRc.2.0.1.t44948-RA"/>
    </source>
</evidence>
<evidence type="ECO:0000313" key="1">
    <source>
        <dbReference type="Proteomes" id="UP000887565"/>
    </source>
</evidence>
<dbReference type="WBParaSite" id="nRc.2.0.1.t44948-RA">
    <property type="protein sequence ID" value="nRc.2.0.1.t44948-RA"/>
    <property type="gene ID" value="nRc.2.0.1.g44948"/>
</dbReference>
<protein>
    <submittedName>
        <fullName evidence="2">Uncharacterized protein</fullName>
    </submittedName>
</protein>
<keyword evidence="1" id="KW-1185">Reference proteome</keyword>
<sequence>MKAAKLLLVYVTISTNNFESNGEWFGTILQVDNGLDAFSIAEKSIKDLNAIKALYAIKAQNAIKALNAKYD</sequence>
<proteinExistence type="predicted"/>
<organism evidence="1 2">
    <name type="scientific">Romanomermis culicivorax</name>
    <name type="common">Nematode worm</name>
    <dbReference type="NCBI Taxonomy" id="13658"/>
    <lineage>
        <taxon>Eukaryota</taxon>
        <taxon>Metazoa</taxon>
        <taxon>Ecdysozoa</taxon>
        <taxon>Nematoda</taxon>
        <taxon>Enoplea</taxon>
        <taxon>Dorylaimia</taxon>
        <taxon>Mermithida</taxon>
        <taxon>Mermithoidea</taxon>
        <taxon>Mermithidae</taxon>
        <taxon>Romanomermis</taxon>
    </lineage>
</organism>
<name>A0A915L1K8_ROMCU</name>
<dbReference type="Proteomes" id="UP000887565">
    <property type="component" value="Unplaced"/>
</dbReference>
<accession>A0A915L1K8</accession>
<reference evidence="2" key="1">
    <citation type="submission" date="2022-11" db="UniProtKB">
        <authorList>
            <consortium name="WormBaseParasite"/>
        </authorList>
    </citation>
    <scope>IDENTIFICATION</scope>
</reference>
<dbReference type="AlphaFoldDB" id="A0A915L1K8"/>